<dbReference type="InterPro" id="IPR025893">
    <property type="entry name" value="Tocopherol_cyclase"/>
</dbReference>
<dbReference type="RefSeq" id="XP_005758884.1">
    <property type="nucleotide sequence ID" value="XM_005758827.1"/>
</dbReference>
<protein>
    <recommendedName>
        <fullName evidence="3">Tocopherol cyclase</fullName>
    </recommendedName>
</protein>
<dbReference type="GO" id="GO:0009976">
    <property type="term" value="F:tocopherol cyclase activity"/>
    <property type="evidence" value="ECO:0007669"/>
    <property type="project" value="InterPro"/>
</dbReference>
<dbReference type="GeneID" id="17252606"/>
<dbReference type="HOGENOM" id="CLU_038105_0_0_1"/>
<evidence type="ECO:0000313" key="2">
    <source>
        <dbReference type="Proteomes" id="UP000013827"/>
    </source>
</evidence>
<reference evidence="2" key="1">
    <citation type="journal article" date="2013" name="Nature">
        <title>Pan genome of the phytoplankton Emiliania underpins its global distribution.</title>
        <authorList>
            <person name="Read B.A."/>
            <person name="Kegel J."/>
            <person name="Klute M.J."/>
            <person name="Kuo A."/>
            <person name="Lefebvre S.C."/>
            <person name="Maumus F."/>
            <person name="Mayer C."/>
            <person name="Miller J."/>
            <person name="Monier A."/>
            <person name="Salamov A."/>
            <person name="Young J."/>
            <person name="Aguilar M."/>
            <person name="Claverie J.M."/>
            <person name="Frickenhaus S."/>
            <person name="Gonzalez K."/>
            <person name="Herman E.K."/>
            <person name="Lin Y.C."/>
            <person name="Napier J."/>
            <person name="Ogata H."/>
            <person name="Sarno A.F."/>
            <person name="Shmutz J."/>
            <person name="Schroeder D."/>
            <person name="de Vargas C."/>
            <person name="Verret F."/>
            <person name="von Dassow P."/>
            <person name="Valentin K."/>
            <person name="Van de Peer Y."/>
            <person name="Wheeler G."/>
            <person name="Dacks J.B."/>
            <person name="Delwiche C.F."/>
            <person name="Dyhrman S.T."/>
            <person name="Glockner G."/>
            <person name="John U."/>
            <person name="Richards T."/>
            <person name="Worden A.Z."/>
            <person name="Zhang X."/>
            <person name="Grigoriev I.V."/>
            <person name="Allen A.E."/>
            <person name="Bidle K."/>
            <person name="Borodovsky M."/>
            <person name="Bowler C."/>
            <person name="Brownlee C."/>
            <person name="Cock J.M."/>
            <person name="Elias M."/>
            <person name="Gladyshev V.N."/>
            <person name="Groth M."/>
            <person name="Guda C."/>
            <person name="Hadaegh A."/>
            <person name="Iglesias-Rodriguez M.D."/>
            <person name="Jenkins J."/>
            <person name="Jones B.M."/>
            <person name="Lawson T."/>
            <person name="Leese F."/>
            <person name="Lindquist E."/>
            <person name="Lobanov A."/>
            <person name="Lomsadze A."/>
            <person name="Malik S.B."/>
            <person name="Marsh M.E."/>
            <person name="Mackinder L."/>
            <person name="Mock T."/>
            <person name="Mueller-Roeber B."/>
            <person name="Pagarete A."/>
            <person name="Parker M."/>
            <person name="Probert I."/>
            <person name="Quesneville H."/>
            <person name="Raines C."/>
            <person name="Rensing S.A."/>
            <person name="Riano-Pachon D.M."/>
            <person name="Richier S."/>
            <person name="Rokitta S."/>
            <person name="Shiraiwa Y."/>
            <person name="Soanes D.M."/>
            <person name="van der Giezen M."/>
            <person name="Wahlund T.M."/>
            <person name="Williams B."/>
            <person name="Wilson W."/>
            <person name="Wolfe G."/>
            <person name="Wurch L.L."/>
        </authorList>
    </citation>
    <scope>NUCLEOTIDE SEQUENCE</scope>
</reference>
<dbReference type="KEGG" id="ehx:EMIHUDRAFT_121299"/>
<dbReference type="EnsemblProtists" id="EOD06455">
    <property type="protein sequence ID" value="EOD06455"/>
    <property type="gene ID" value="EMIHUDRAFT_121299"/>
</dbReference>
<evidence type="ECO:0008006" key="3">
    <source>
        <dbReference type="Google" id="ProtNLM"/>
    </source>
</evidence>
<proteinExistence type="predicted"/>
<accession>A0A0D3I5C0</accession>
<keyword evidence="2" id="KW-1185">Reference proteome</keyword>
<dbReference type="Proteomes" id="UP000013827">
    <property type="component" value="Unassembled WGS sequence"/>
</dbReference>
<reference evidence="1" key="2">
    <citation type="submission" date="2024-10" db="UniProtKB">
        <authorList>
            <consortium name="EnsemblProtists"/>
        </authorList>
    </citation>
    <scope>IDENTIFICATION</scope>
</reference>
<dbReference type="AlphaFoldDB" id="A0A0D3I5C0"/>
<organism evidence="1 2">
    <name type="scientific">Emiliania huxleyi (strain CCMP1516)</name>
    <dbReference type="NCBI Taxonomy" id="280463"/>
    <lineage>
        <taxon>Eukaryota</taxon>
        <taxon>Haptista</taxon>
        <taxon>Haptophyta</taxon>
        <taxon>Prymnesiophyceae</taxon>
        <taxon>Isochrysidales</taxon>
        <taxon>Noelaerhabdaceae</taxon>
        <taxon>Emiliania</taxon>
    </lineage>
</organism>
<dbReference type="PANTHER" id="PTHR35309">
    <property type="match status" value="1"/>
</dbReference>
<sequence length="424" mass="45243">MPQRKDYTNDAEHHGKFQVWLQAGSFQGKARDGAAERQQRVSAQYEKRVLGFDAWIQKQGYPSFCKPPFFEGWYTRIIAESKSFGVIFGHVFAGSAGDSGKGPLPTTYVALLRAADVGEPMEVHNCYPNGRNVTIGGQPVNSPPDVQGPPAFEWRSSAGAFIVTAEETSIDITCDGVRFVAELDGATPWSAGGYGPGGRLSQLPLPLHWFVYSLRSRVRRYVWSSTAGVSDEGVDAWAHQEKNHGKAFPSSWTWSQALDTTSGAALALSGGPLFEGLPPAYLVGYRHPAGSGIAIDFAPANGKLSAEVNGCDGSLRLVGTHPLTGHRLEANVTARPSELRRCLLGPTATGFAPVCVESYAANASVAVYQWGRRLVSSEITSAALEFGGDYICKQRNPCHAPSPTVPTQPMGNATAAAAIATAAT</sequence>
<dbReference type="PaxDb" id="2903-EOD06455"/>
<evidence type="ECO:0000313" key="1">
    <source>
        <dbReference type="EnsemblProtists" id="EOD06455"/>
    </source>
</evidence>
<dbReference type="eggNOG" id="ENOG502S99N">
    <property type="taxonomic scope" value="Eukaryota"/>
</dbReference>
<dbReference type="PANTHER" id="PTHR35309:SF4">
    <property type="entry name" value="TOCOPHEROL CYCLASE"/>
    <property type="match status" value="1"/>
</dbReference>
<dbReference type="Pfam" id="PF14249">
    <property type="entry name" value="Tocopherol_cycl"/>
    <property type="match status" value="1"/>
</dbReference>
<name>A0A0D3I5C0_EMIH1</name>